<sequence>MHRTKLHSWYSISSRGGWIRAVFDQLRPTPTHPNSAGFTDTSHFYVISYGRWQIMLIESGCTWDRAGIRRFMSQSPSKTLSNHIKKRREYKGKKKQKTKQGRQREGMRASGLNFNKITFNFHNP</sequence>
<evidence type="ECO:0000313" key="2">
    <source>
        <dbReference type="EMBL" id="GFO34268.1"/>
    </source>
</evidence>
<organism evidence="2 3">
    <name type="scientific">Plakobranchus ocellatus</name>
    <dbReference type="NCBI Taxonomy" id="259542"/>
    <lineage>
        <taxon>Eukaryota</taxon>
        <taxon>Metazoa</taxon>
        <taxon>Spiralia</taxon>
        <taxon>Lophotrochozoa</taxon>
        <taxon>Mollusca</taxon>
        <taxon>Gastropoda</taxon>
        <taxon>Heterobranchia</taxon>
        <taxon>Euthyneura</taxon>
        <taxon>Panpulmonata</taxon>
        <taxon>Sacoglossa</taxon>
        <taxon>Placobranchoidea</taxon>
        <taxon>Plakobranchidae</taxon>
        <taxon>Plakobranchus</taxon>
    </lineage>
</organism>
<proteinExistence type="predicted"/>
<comment type="caution">
    <text evidence="2">The sequence shown here is derived from an EMBL/GenBank/DDBJ whole genome shotgun (WGS) entry which is preliminary data.</text>
</comment>
<dbReference type="EMBL" id="BLXT01006878">
    <property type="protein sequence ID" value="GFO34268.1"/>
    <property type="molecule type" value="Genomic_DNA"/>
</dbReference>
<dbReference type="Proteomes" id="UP000735302">
    <property type="component" value="Unassembled WGS sequence"/>
</dbReference>
<name>A0AAV4CQU6_9GAST</name>
<evidence type="ECO:0000256" key="1">
    <source>
        <dbReference type="SAM" id="MobiDB-lite"/>
    </source>
</evidence>
<gene>
    <name evidence="2" type="ORF">PoB_006077300</name>
</gene>
<reference evidence="2 3" key="1">
    <citation type="journal article" date="2021" name="Elife">
        <title>Chloroplast acquisition without the gene transfer in kleptoplastic sea slugs, Plakobranchus ocellatus.</title>
        <authorList>
            <person name="Maeda T."/>
            <person name="Takahashi S."/>
            <person name="Yoshida T."/>
            <person name="Shimamura S."/>
            <person name="Takaki Y."/>
            <person name="Nagai Y."/>
            <person name="Toyoda A."/>
            <person name="Suzuki Y."/>
            <person name="Arimoto A."/>
            <person name="Ishii H."/>
            <person name="Satoh N."/>
            <person name="Nishiyama T."/>
            <person name="Hasebe M."/>
            <person name="Maruyama T."/>
            <person name="Minagawa J."/>
            <person name="Obokata J."/>
            <person name="Shigenobu S."/>
        </authorList>
    </citation>
    <scope>NUCLEOTIDE SEQUENCE [LARGE SCALE GENOMIC DNA]</scope>
</reference>
<keyword evidence="3" id="KW-1185">Reference proteome</keyword>
<feature type="region of interest" description="Disordered" evidence="1">
    <location>
        <begin position="74"/>
        <end position="110"/>
    </location>
</feature>
<dbReference type="AlphaFoldDB" id="A0AAV4CQU6"/>
<evidence type="ECO:0000313" key="3">
    <source>
        <dbReference type="Proteomes" id="UP000735302"/>
    </source>
</evidence>
<accession>A0AAV4CQU6</accession>
<feature type="compositionally biased region" description="Basic residues" evidence="1">
    <location>
        <begin position="83"/>
        <end position="101"/>
    </location>
</feature>
<protein>
    <submittedName>
        <fullName evidence="2">Uncharacterized protein</fullName>
    </submittedName>
</protein>